<dbReference type="GO" id="GO:0005829">
    <property type="term" value="C:cytosol"/>
    <property type="evidence" value="ECO:0007669"/>
    <property type="project" value="TreeGrafter"/>
</dbReference>
<dbReference type="RefSeq" id="WP_099612943.1">
    <property type="nucleotide sequence ID" value="NZ_KZ319367.1"/>
</dbReference>
<dbReference type="PANTHER" id="PTHR43384">
    <property type="entry name" value="SEPTUM SITE-DETERMINING PROTEIN MIND HOMOLOG, CHLOROPLASTIC-RELATED"/>
    <property type="match status" value="1"/>
</dbReference>
<dbReference type="GO" id="GO:0016887">
    <property type="term" value="F:ATP hydrolysis activity"/>
    <property type="evidence" value="ECO:0007669"/>
    <property type="project" value="TreeGrafter"/>
</dbReference>
<dbReference type="GO" id="GO:0051782">
    <property type="term" value="P:negative regulation of cell division"/>
    <property type="evidence" value="ECO:0007669"/>
    <property type="project" value="TreeGrafter"/>
</dbReference>
<evidence type="ECO:0000313" key="3">
    <source>
        <dbReference type="Proteomes" id="UP000231409"/>
    </source>
</evidence>
<gene>
    <name evidence="2" type="ORF">CLH61_01560</name>
</gene>
<dbReference type="Proteomes" id="UP000231409">
    <property type="component" value="Unassembled WGS sequence"/>
</dbReference>
<sequence>MKARMNVLVAGRNAQELQELERILEHQTDLRLSTRLITNGHSDPLYNIVDLPDALIFCTTVAWEDELSSLDARPASGRVPTVVTGPDNTQVMRTAMRVGARDYFSFPVPRQELVDSLDRIARELQPASTEAGGLISVINAKGGSGASTVAATLAHSLVEKIDQQVALLDMDLQFGHLASYFDLPEAGGLVDAILRADSMDRLALEGHMMKHKSGLHLLGNSSDQLLVPGDIDENQLHKLLALLRSRYEHTVVDLPRQIDGVTGLLLESSERVLLVLQQSICHVQDARRMLHYMRHYMGIADERIGVVVNRWDKRLALTIGDIEKALGIDGVTCIPNDFAKVAESANLGIPLLEVAPASPVSRSMVRLAEDLSGKKTVTAQSGFGRVWRKLAGA</sequence>
<dbReference type="GO" id="GO:0005524">
    <property type="term" value="F:ATP binding"/>
    <property type="evidence" value="ECO:0007669"/>
    <property type="project" value="TreeGrafter"/>
</dbReference>
<dbReference type="InterPro" id="IPR002586">
    <property type="entry name" value="CobQ/CobB/MinD/ParA_Nub-bd_dom"/>
</dbReference>
<dbReference type="Gene3D" id="3.40.50.300">
    <property type="entry name" value="P-loop containing nucleotide triphosphate hydrolases"/>
    <property type="match status" value="1"/>
</dbReference>
<evidence type="ECO:0000259" key="1">
    <source>
        <dbReference type="Pfam" id="PF01656"/>
    </source>
</evidence>
<dbReference type="GO" id="GO:0009898">
    <property type="term" value="C:cytoplasmic side of plasma membrane"/>
    <property type="evidence" value="ECO:0007669"/>
    <property type="project" value="TreeGrafter"/>
</dbReference>
<dbReference type="Pfam" id="PF01656">
    <property type="entry name" value="CbiA"/>
    <property type="match status" value="1"/>
</dbReference>
<accession>A0A2G1UQA9</accession>
<keyword evidence="3" id="KW-1185">Reference proteome</keyword>
<dbReference type="PANTHER" id="PTHR43384:SF13">
    <property type="entry name" value="SLR0110 PROTEIN"/>
    <property type="match status" value="1"/>
</dbReference>
<dbReference type="InterPro" id="IPR027417">
    <property type="entry name" value="P-loop_NTPase"/>
</dbReference>
<organism evidence="2 3">
    <name type="scientific">Marinobacter profundi</name>
    <dbReference type="NCBI Taxonomy" id="2666256"/>
    <lineage>
        <taxon>Bacteria</taxon>
        <taxon>Pseudomonadati</taxon>
        <taxon>Pseudomonadota</taxon>
        <taxon>Gammaproteobacteria</taxon>
        <taxon>Pseudomonadales</taxon>
        <taxon>Marinobacteraceae</taxon>
        <taxon>Marinobacter</taxon>
    </lineage>
</organism>
<dbReference type="EMBL" id="NTFH01000003">
    <property type="protein sequence ID" value="PHQ16691.1"/>
    <property type="molecule type" value="Genomic_DNA"/>
</dbReference>
<dbReference type="InterPro" id="IPR050625">
    <property type="entry name" value="ParA/MinD_ATPase"/>
</dbReference>
<dbReference type="SUPFAM" id="SSF52540">
    <property type="entry name" value="P-loop containing nucleoside triphosphate hydrolases"/>
    <property type="match status" value="1"/>
</dbReference>
<feature type="domain" description="CobQ/CobB/MinD/ParA nucleotide binding" evidence="1">
    <location>
        <begin position="135"/>
        <end position="337"/>
    </location>
</feature>
<evidence type="ECO:0000313" key="2">
    <source>
        <dbReference type="EMBL" id="PHQ16691.1"/>
    </source>
</evidence>
<name>A0A2G1UQA9_9GAMM</name>
<proteinExistence type="predicted"/>
<dbReference type="AlphaFoldDB" id="A0A2G1UQA9"/>
<dbReference type="Gene3D" id="3.40.50.2300">
    <property type="match status" value="1"/>
</dbReference>
<comment type="caution">
    <text evidence="2">The sequence shown here is derived from an EMBL/GenBank/DDBJ whole genome shotgun (WGS) entry which is preliminary data.</text>
</comment>
<reference evidence="2 3" key="1">
    <citation type="submission" date="2017-09" db="EMBL/GenBank/DDBJ databases">
        <title>The draft genome sequences of Marinobacter sp. PWS21.</title>
        <authorList>
            <person name="Cao J."/>
        </authorList>
    </citation>
    <scope>NUCLEOTIDE SEQUENCE [LARGE SCALE GENOMIC DNA]</scope>
    <source>
        <strain evidence="2 3">PWS21</strain>
    </source>
</reference>
<protein>
    <submittedName>
        <fullName evidence="2">Pilus assembly protein CpaF</fullName>
    </submittedName>
</protein>